<dbReference type="KEGG" id="ptn:PTRA_a0804"/>
<sequence length="43" mass="5121">MACVIKFKKIIKTLTADYFYAYNAKKAGEFAYFFQYFMPPTLH</sequence>
<dbReference type="Proteomes" id="UP000065261">
    <property type="component" value="Chromosome I"/>
</dbReference>
<evidence type="ECO:0000313" key="1">
    <source>
        <dbReference type="EMBL" id="ALS32114.1"/>
    </source>
</evidence>
<dbReference type="PATRIC" id="fig|1315283.4.peg.711"/>
<evidence type="ECO:0000313" key="2">
    <source>
        <dbReference type="Proteomes" id="UP000065261"/>
    </source>
</evidence>
<gene>
    <name evidence="1" type="ORF">PTRA_a0804</name>
</gene>
<dbReference type="AlphaFoldDB" id="A0A0U2X054"/>
<proteinExistence type="predicted"/>
<accession>A0A0U2X054</accession>
<name>A0A0U2X054_9GAMM</name>
<dbReference type="EMBL" id="CP011034">
    <property type="protein sequence ID" value="ALS32114.1"/>
    <property type="molecule type" value="Genomic_DNA"/>
</dbReference>
<protein>
    <submittedName>
        <fullName evidence="1">Uncharacterized protein</fullName>
    </submittedName>
</protein>
<reference evidence="1 2" key="1">
    <citation type="submission" date="2015-03" db="EMBL/GenBank/DDBJ databases">
        <authorList>
            <person name="Murphy D."/>
        </authorList>
    </citation>
    <scope>NUCLEOTIDE SEQUENCE [LARGE SCALE GENOMIC DNA]</scope>
    <source>
        <strain evidence="1 2">KMM 520</strain>
    </source>
</reference>
<organism evidence="1">
    <name type="scientific">Pseudoalteromonas translucida KMM 520</name>
    <dbReference type="NCBI Taxonomy" id="1315283"/>
    <lineage>
        <taxon>Bacteria</taxon>
        <taxon>Pseudomonadati</taxon>
        <taxon>Pseudomonadota</taxon>
        <taxon>Gammaproteobacteria</taxon>
        <taxon>Alteromonadales</taxon>
        <taxon>Pseudoalteromonadaceae</taxon>
        <taxon>Pseudoalteromonas</taxon>
    </lineage>
</organism>